<dbReference type="InterPro" id="IPR036249">
    <property type="entry name" value="Thioredoxin-like_sf"/>
</dbReference>
<feature type="domain" description="GST C-terminal" evidence="2">
    <location>
        <begin position="100"/>
        <end position="241"/>
    </location>
</feature>
<dbReference type="Gene3D" id="3.40.30.10">
    <property type="entry name" value="Glutaredoxin"/>
    <property type="match status" value="1"/>
</dbReference>
<dbReference type="OMA" id="IFANCCH"/>
<name>A0A8J5XGQ8_DIALT</name>
<dbReference type="Gene3D" id="1.20.1050.10">
    <property type="match status" value="1"/>
</dbReference>
<dbReference type="PROSITE" id="PS50405">
    <property type="entry name" value="GST_CTER"/>
    <property type="match status" value="1"/>
</dbReference>
<dbReference type="InterPro" id="IPR004046">
    <property type="entry name" value="GST_C"/>
</dbReference>
<evidence type="ECO:0000313" key="4">
    <source>
        <dbReference type="Proteomes" id="UP000751190"/>
    </source>
</evidence>
<dbReference type="PANTHER" id="PTHR11571:SF252">
    <property type="entry name" value="GLUTATHIONE S-TRANSFERASE"/>
    <property type="match status" value="1"/>
</dbReference>
<dbReference type="InterPro" id="IPR004045">
    <property type="entry name" value="Glutathione_S-Trfase_N"/>
</dbReference>
<dbReference type="Proteomes" id="UP000751190">
    <property type="component" value="Unassembled WGS sequence"/>
</dbReference>
<dbReference type="InterPro" id="IPR010987">
    <property type="entry name" value="Glutathione-S-Trfase_C-like"/>
</dbReference>
<dbReference type="InterPro" id="IPR040079">
    <property type="entry name" value="Glutathione_S-Trfase"/>
</dbReference>
<feature type="domain" description="GST N-terminal" evidence="1">
    <location>
        <begin position="20"/>
        <end position="98"/>
    </location>
</feature>
<dbReference type="CDD" id="cd03039">
    <property type="entry name" value="GST_N_Sigma_like"/>
    <property type="match status" value="1"/>
</dbReference>
<dbReference type="PANTHER" id="PTHR11571">
    <property type="entry name" value="GLUTATHIONE S-TRANSFERASE"/>
    <property type="match status" value="1"/>
</dbReference>
<accession>A0A8J5XGQ8</accession>
<dbReference type="SUPFAM" id="SSF52833">
    <property type="entry name" value="Thioredoxin-like"/>
    <property type="match status" value="1"/>
</dbReference>
<proteinExistence type="predicted"/>
<sequence>MVMSSDNPRRPTSGNTAMFHGCTLTYFDGLGRGEVLRLALNHLGIAWTDDRIKGSDWPALKAAAPWGKLPFVKLSDGTHLAQTKAILRLVGKQGGLYPADALAAFRVDELVDTMEDLSNAVRLTGDGKEQAEKEAIRTESSERGEIHALLRKIDDFIGAHGSGGFAVGASLSIVDFAVFSTCSSIASGVYDGVPPTVLNPFARLQAVRKTVASLPSTIAWYEHRGDAKSKGEIFNAAAKDL</sequence>
<keyword evidence="4" id="KW-1185">Reference proteome</keyword>
<dbReference type="InterPro" id="IPR050213">
    <property type="entry name" value="GST_superfamily"/>
</dbReference>
<gene>
    <name evidence="3" type="ORF">KFE25_008242</name>
</gene>
<dbReference type="GO" id="GO:0006749">
    <property type="term" value="P:glutathione metabolic process"/>
    <property type="evidence" value="ECO:0007669"/>
    <property type="project" value="TreeGrafter"/>
</dbReference>
<dbReference type="Pfam" id="PF14497">
    <property type="entry name" value="GST_C_3"/>
    <property type="match status" value="1"/>
</dbReference>
<dbReference type="PROSITE" id="PS50404">
    <property type="entry name" value="GST_NTER"/>
    <property type="match status" value="1"/>
</dbReference>
<reference evidence="3" key="1">
    <citation type="submission" date="2021-05" db="EMBL/GenBank/DDBJ databases">
        <title>The genome of the haptophyte Pavlova lutheri (Diacronema luteri, Pavlovales) - a model for lipid biosynthesis in eukaryotic algae.</title>
        <authorList>
            <person name="Hulatt C.J."/>
            <person name="Posewitz M.C."/>
        </authorList>
    </citation>
    <scope>NUCLEOTIDE SEQUENCE</scope>
    <source>
        <strain evidence="3">NIVA-4/92</strain>
    </source>
</reference>
<evidence type="ECO:0000259" key="1">
    <source>
        <dbReference type="PROSITE" id="PS50404"/>
    </source>
</evidence>
<organism evidence="3 4">
    <name type="scientific">Diacronema lutheri</name>
    <name type="common">Unicellular marine alga</name>
    <name type="synonym">Monochrysis lutheri</name>
    <dbReference type="NCBI Taxonomy" id="2081491"/>
    <lineage>
        <taxon>Eukaryota</taxon>
        <taxon>Haptista</taxon>
        <taxon>Haptophyta</taxon>
        <taxon>Pavlovophyceae</taxon>
        <taxon>Pavlovales</taxon>
        <taxon>Pavlovaceae</taxon>
        <taxon>Diacronema</taxon>
    </lineage>
</organism>
<dbReference type="InterPro" id="IPR036282">
    <property type="entry name" value="Glutathione-S-Trfase_C_sf"/>
</dbReference>
<comment type="caution">
    <text evidence="3">The sequence shown here is derived from an EMBL/GenBank/DDBJ whole genome shotgun (WGS) entry which is preliminary data.</text>
</comment>
<dbReference type="OrthoDB" id="414243at2759"/>
<evidence type="ECO:0000313" key="3">
    <source>
        <dbReference type="EMBL" id="KAG8466863.1"/>
    </source>
</evidence>
<dbReference type="GO" id="GO:0004364">
    <property type="term" value="F:glutathione transferase activity"/>
    <property type="evidence" value="ECO:0007669"/>
    <property type="project" value="TreeGrafter"/>
</dbReference>
<dbReference type="EMBL" id="JAGTXO010000007">
    <property type="protein sequence ID" value="KAG8466863.1"/>
    <property type="molecule type" value="Genomic_DNA"/>
</dbReference>
<evidence type="ECO:0008006" key="5">
    <source>
        <dbReference type="Google" id="ProtNLM"/>
    </source>
</evidence>
<dbReference type="SUPFAM" id="SSF47616">
    <property type="entry name" value="GST C-terminal domain-like"/>
    <property type="match status" value="1"/>
</dbReference>
<dbReference type="AlphaFoldDB" id="A0A8J5XGQ8"/>
<dbReference type="SFLD" id="SFLDS00019">
    <property type="entry name" value="Glutathione_Transferase_(cytos"/>
    <property type="match status" value="1"/>
</dbReference>
<protein>
    <recommendedName>
        <fullName evidence="5">Glutathione S-transferase</fullName>
    </recommendedName>
</protein>
<evidence type="ECO:0000259" key="2">
    <source>
        <dbReference type="PROSITE" id="PS50405"/>
    </source>
</evidence>